<evidence type="ECO:0000256" key="3">
    <source>
        <dbReference type="SAM" id="Phobius"/>
    </source>
</evidence>
<evidence type="ECO:0000313" key="4">
    <source>
        <dbReference type="EMBL" id="MBS4102993.1"/>
    </source>
</evidence>
<gene>
    <name evidence="4" type="ORF">KFZ73_17320</name>
</gene>
<keyword evidence="2 3" id="KW-0472">Membrane</keyword>
<comment type="subcellular location">
    <subcellularLocation>
        <location evidence="1">Membrane</location>
    </subcellularLocation>
</comment>
<accession>A0ABS5NGD6</accession>
<dbReference type="EMBL" id="JAGXOE010000047">
    <property type="protein sequence ID" value="MBS4102993.1"/>
    <property type="molecule type" value="Genomic_DNA"/>
</dbReference>
<keyword evidence="5" id="KW-1185">Reference proteome</keyword>
<evidence type="ECO:0000313" key="5">
    <source>
        <dbReference type="Proteomes" id="UP000676853"/>
    </source>
</evidence>
<dbReference type="Proteomes" id="UP000676853">
    <property type="component" value="Unassembled WGS sequence"/>
</dbReference>
<dbReference type="PANTHER" id="PTHR37042:SF4">
    <property type="entry name" value="OUTER MEMBRANE PROTEIN RV1973"/>
    <property type="match status" value="1"/>
</dbReference>
<organism evidence="4 5">
    <name type="scientific">Tsukamurella paurometabola</name>
    <name type="common">Corynebacterium paurometabolum</name>
    <dbReference type="NCBI Taxonomy" id="2061"/>
    <lineage>
        <taxon>Bacteria</taxon>
        <taxon>Bacillati</taxon>
        <taxon>Actinomycetota</taxon>
        <taxon>Actinomycetes</taxon>
        <taxon>Mycobacteriales</taxon>
        <taxon>Tsukamurellaceae</taxon>
        <taxon>Tsukamurella</taxon>
    </lineage>
</organism>
<sequence length="185" mass="19947">MIAQLFRGLRRSVVGFIAAPSGWGDRTRKKVVGVLGLLLIASVVALGFGYKTYSEDEARAEARRDALATATKSVAELLTYDSKNVEDQFKAKYELLTGKFKQDFMDMSAETIIPLAKEQNIATKAQVAASGVISSNDDRVDVLLFVNQSTQRGGEGSDTALQGSRVKVGLVKSDGKWSIDGLTPV</sequence>
<keyword evidence="3" id="KW-0812">Transmembrane</keyword>
<dbReference type="RefSeq" id="WP_212554517.1">
    <property type="nucleotide sequence ID" value="NZ_JAGXOE010000047.1"/>
</dbReference>
<name>A0ABS5NGD6_TSUPA</name>
<evidence type="ECO:0000256" key="2">
    <source>
        <dbReference type="ARBA" id="ARBA00023136"/>
    </source>
</evidence>
<keyword evidence="3" id="KW-1133">Transmembrane helix</keyword>
<comment type="caution">
    <text evidence="4">The sequence shown here is derived from an EMBL/GenBank/DDBJ whole genome shotgun (WGS) entry which is preliminary data.</text>
</comment>
<dbReference type="PANTHER" id="PTHR37042">
    <property type="entry name" value="OUTER MEMBRANE PROTEIN RV1973"/>
    <property type="match status" value="1"/>
</dbReference>
<proteinExistence type="predicted"/>
<evidence type="ECO:0008006" key="6">
    <source>
        <dbReference type="Google" id="ProtNLM"/>
    </source>
</evidence>
<reference evidence="4 5" key="1">
    <citation type="submission" date="2021-04" db="EMBL/GenBank/DDBJ databases">
        <title>Whole genome sequence analysis of a thiophenic sulfur metabolizing bacteria.</title>
        <authorList>
            <person name="Akhtar N."/>
            <person name="Akram J."/>
            <person name="Aslam A."/>
        </authorList>
    </citation>
    <scope>NUCLEOTIDE SEQUENCE [LARGE SCALE GENOMIC DNA]</scope>
    <source>
        <strain evidence="4 5">3OW</strain>
    </source>
</reference>
<protein>
    <recommendedName>
        <fullName evidence="6">Mce-associated membrane protein</fullName>
    </recommendedName>
</protein>
<feature type="transmembrane region" description="Helical" evidence="3">
    <location>
        <begin position="31"/>
        <end position="50"/>
    </location>
</feature>
<evidence type="ECO:0000256" key="1">
    <source>
        <dbReference type="ARBA" id="ARBA00004370"/>
    </source>
</evidence>